<protein>
    <submittedName>
        <fullName evidence="1">Uncharacterized protein</fullName>
    </submittedName>
</protein>
<accession>A0ACA8R2M2</accession>
<proteinExistence type="predicted"/>
<evidence type="ECO:0000313" key="1">
    <source>
        <dbReference type="EMBL" id="BBL61546.1"/>
    </source>
</evidence>
<name>A0ACA8R2M2_METAZ</name>
<sequence length="42" mass="4698">MNSTPILFLKDFERVSDTQKVIPKGLVSCKAKNYQSNVGVIE</sequence>
<evidence type="ECO:0000313" key="2">
    <source>
        <dbReference type="Proteomes" id="UP000825015"/>
    </source>
</evidence>
<dbReference type="EMBL" id="AP019779">
    <property type="protein sequence ID" value="BBL61546.1"/>
    <property type="molecule type" value="Genomic_DNA"/>
</dbReference>
<dbReference type="Proteomes" id="UP000825015">
    <property type="component" value="Chromosome"/>
</dbReference>
<reference evidence="1" key="1">
    <citation type="submission" date="2019-06" db="EMBL/GenBank/DDBJ databases">
        <title>Complete genome sequence of Methanobrevibacter arboriphilus strain SA.</title>
        <authorList>
            <person name="Asakawa S."/>
        </authorList>
    </citation>
    <scope>NUCLEOTIDE SEQUENCE</scope>
    <source>
        <strain evidence="1">SA</strain>
    </source>
</reference>
<gene>
    <name evidence="1" type="ORF">MarbSA_05860</name>
</gene>
<organism evidence="1 2">
    <name type="scientific">Methanobrevibacter arboriphilus</name>
    <dbReference type="NCBI Taxonomy" id="39441"/>
    <lineage>
        <taxon>Archaea</taxon>
        <taxon>Methanobacteriati</taxon>
        <taxon>Methanobacteriota</taxon>
        <taxon>Methanomada group</taxon>
        <taxon>Methanobacteria</taxon>
        <taxon>Methanobacteriales</taxon>
        <taxon>Methanobacteriaceae</taxon>
        <taxon>Methanobrevibacter</taxon>
    </lineage>
</organism>
<keyword evidence="2" id="KW-1185">Reference proteome</keyword>